<comment type="caution">
    <text evidence="1">The sequence shown here is derived from an EMBL/GenBank/DDBJ whole genome shotgun (WGS) entry which is preliminary data.</text>
</comment>
<organism evidence="1 2">
    <name type="scientific">Diversispora eburnea</name>
    <dbReference type="NCBI Taxonomy" id="1213867"/>
    <lineage>
        <taxon>Eukaryota</taxon>
        <taxon>Fungi</taxon>
        <taxon>Fungi incertae sedis</taxon>
        <taxon>Mucoromycota</taxon>
        <taxon>Glomeromycotina</taxon>
        <taxon>Glomeromycetes</taxon>
        <taxon>Diversisporales</taxon>
        <taxon>Diversisporaceae</taxon>
        <taxon>Diversispora</taxon>
    </lineage>
</organism>
<reference evidence="1" key="1">
    <citation type="submission" date="2021-06" db="EMBL/GenBank/DDBJ databases">
        <authorList>
            <person name="Kallberg Y."/>
            <person name="Tangrot J."/>
            <person name="Rosling A."/>
        </authorList>
    </citation>
    <scope>NUCLEOTIDE SEQUENCE</scope>
    <source>
        <strain evidence="1">AZ414A</strain>
    </source>
</reference>
<protein>
    <submittedName>
        <fullName evidence="1">6990_t:CDS:1</fullName>
    </submittedName>
</protein>
<sequence length="237" mass="28099">MSSLLKLVVRFSQPTSYIFQPVIFFSSITISFDKNLMLSRELVKEILRDKELPSINFKVSLFMKRDVETLKLVKTFLEQYIQPDIHHKELEKQSFDIRKIDKIFDDIWTFILKLYWVVKNAMVITRIYETYTDTLVDDLFHIVRLNTFLLVIRNHQECKLFIGGYLYLSADPEFLIKMILVCGDENMHQARMARDQTIYAVHIISTYVTFYKALIPVPYLIELDKSLPQEQSVVILR</sequence>
<evidence type="ECO:0000313" key="2">
    <source>
        <dbReference type="Proteomes" id="UP000789706"/>
    </source>
</evidence>
<dbReference type="OrthoDB" id="2382948at2759"/>
<accession>A0A9N9GEA3</accession>
<evidence type="ECO:0000313" key="1">
    <source>
        <dbReference type="EMBL" id="CAG8600221.1"/>
    </source>
</evidence>
<gene>
    <name evidence="1" type="ORF">DEBURN_LOCUS9480</name>
</gene>
<dbReference type="Proteomes" id="UP000789706">
    <property type="component" value="Unassembled WGS sequence"/>
</dbReference>
<dbReference type="AlphaFoldDB" id="A0A9N9GEA3"/>
<name>A0A9N9GEA3_9GLOM</name>
<dbReference type="EMBL" id="CAJVPK010001854">
    <property type="protein sequence ID" value="CAG8600221.1"/>
    <property type="molecule type" value="Genomic_DNA"/>
</dbReference>
<proteinExistence type="predicted"/>
<keyword evidence="2" id="KW-1185">Reference proteome</keyword>